<dbReference type="SUPFAM" id="SSF52540">
    <property type="entry name" value="P-loop containing nucleoside triphosphate hydrolases"/>
    <property type="match status" value="1"/>
</dbReference>
<evidence type="ECO:0000256" key="6">
    <source>
        <dbReference type="ARBA" id="ARBA00022840"/>
    </source>
</evidence>
<dbReference type="FunFam" id="3.40.50.300:FF:000016">
    <property type="entry name" value="Oligopeptide ABC transporter ATP-binding component"/>
    <property type="match status" value="1"/>
</dbReference>
<name>D5BSE5_PUNMI</name>
<dbReference type="STRING" id="488538.SAR116_0949"/>
<keyword evidence="3" id="KW-0813">Transport</keyword>
<evidence type="ECO:0000256" key="7">
    <source>
        <dbReference type="ARBA" id="ARBA00023136"/>
    </source>
</evidence>
<dbReference type="PROSITE" id="PS00211">
    <property type="entry name" value="ABC_TRANSPORTER_1"/>
    <property type="match status" value="1"/>
</dbReference>
<dbReference type="InterPro" id="IPR003593">
    <property type="entry name" value="AAA+_ATPase"/>
</dbReference>
<dbReference type="RefSeq" id="WP_013045821.1">
    <property type="nucleotide sequence ID" value="NC_014010.1"/>
</dbReference>
<dbReference type="PANTHER" id="PTHR43297:SF2">
    <property type="entry name" value="DIPEPTIDE TRANSPORT ATP-BINDING PROTEIN DPPD"/>
    <property type="match status" value="1"/>
</dbReference>
<comment type="subcellular location">
    <subcellularLocation>
        <location evidence="1">Cell inner membrane</location>
        <topology evidence="1">Peripheral membrane protein</topology>
    </subcellularLocation>
</comment>
<dbReference type="Proteomes" id="UP000007460">
    <property type="component" value="Chromosome"/>
</dbReference>
<dbReference type="InterPro" id="IPR017871">
    <property type="entry name" value="ABC_transporter-like_CS"/>
</dbReference>
<dbReference type="EMBL" id="CP001751">
    <property type="protein sequence ID" value="ADE39192.1"/>
    <property type="molecule type" value="Genomic_DNA"/>
</dbReference>
<evidence type="ECO:0000256" key="2">
    <source>
        <dbReference type="ARBA" id="ARBA00005417"/>
    </source>
</evidence>
<evidence type="ECO:0000256" key="3">
    <source>
        <dbReference type="ARBA" id="ARBA00022448"/>
    </source>
</evidence>
<dbReference type="GO" id="GO:0005524">
    <property type="term" value="F:ATP binding"/>
    <property type="evidence" value="ECO:0007669"/>
    <property type="project" value="UniProtKB-KW"/>
</dbReference>
<dbReference type="eggNOG" id="COG0444">
    <property type="taxonomic scope" value="Bacteria"/>
</dbReference>
<sequence>MAPLLEITDLNVVFQTRRKALKAIDNLSVSMEAGEILGFVGESGAGKSVTGAAIMGLIDPPGYIASGEIKLKGRPVADYGSNLRGKEVGMIFQDPLTSLNPLRTIGDQLTETIQHNLDLSPTEARNKAVAGLGEVGIDPDRFHSYPHEFSGGMRQRVVIALALAAEPDLIIADEPTTALDVSIQAQVLDLLRSVCQKRRASVILITHDMGVISQTTDRVAVLYAGRMMEIGSTSDVIKQPRHPYTKGLIASTPVLDHVSVDSTLPQIPGAMPSLDALPDGCRFHPRCGDCKPRCRTIIPVFEDQIACHLFTGASA</sequence>
<dbReference type="PROSITE" id="PS50893">
    <property type="entry name" value="ABC_TRANSPORTER_2"/>
    <property type="match status" value="1"/>
</dbReference>
<dbReference type="Pfam" id="PF00005">
    <property type="entry name" value="ABC_tran"/>
    <property type="match status" value="1"/>
</dbReference>
<dbReference type="Pfam" id="PF08352">
    <property type="entry name" value="oligo_HPY"/>
    <property type="match status" value="1"/>
</dbReference>
<dbReference type="GO" id="GO:0016887">
    <property type="term" value="F:ATP hydrolysis activity"/>
    <property type="evidence" value="ECO:0007669"/>
    <property type="project" value="InterPro"/>
</dbReference>
<dbReference type="PANTHER" id="PTHR43297">
    <property type="entry name" value="OLIGOPEPTIDE TRANSPORT ATP-BINDING PROTEIN APPD"/>
    <property type="match status" value="1"/>
</dbReference>
<dbReference type="InterPro" id="IPR050388">
    <property type="entry name" value="ABC_Ni/Peptide_Import"/>
</dbReference>
<evidence type="ECO:0000259" key="8">
    <source>
        <dbReference type="PROSITE" id="PS50893"/>
    </source>
</evidence>
<evidence type="ECO:0000313" key="10">
    <source>
        <dbReference type="Proteomes" id="UP000007460"/>
    </source>
</evidence>
<proteinExistence type="inferred from homology"/>
<dbReference type="HOGENOM" id="CLU_000604_1_23_5"/>
<dbReference type="NCBIfam" id="TIGR01727">
    <property type="entry name" value="oligo_HPY"/>
    <property type="match status" value="1"/>
</dbReference>
<reference evidence="9 10" key="1">
    <citation type="journal article" date="2010" name="J. Bacteriol.">
        <title>Complete genome sequence of "Candidatus Puniceispirillum marinum" IMCC1322, a representative of the SAR116 clade in the Alphaproteobacteria.</title>
        <authorList>
            <person name="Oh H.M."/>
            <person name="Kwon K.K."/>
            <person name="Kang I."/>
            <person name="Kang S.G."/>
            <person name="Lee J.H."/>
            <person name="Kim S.J."/>
            <person name="Cho J.C."/>
        </authorList>
    </citation>
    <scope>NUCLEOTIDE SEQUENCE [LARGE SCALE GENOMIC DNA]</scope>
    <source>
        <strain evidence="9 10">IMCC1322</strain>
    </source>
</reference>
<organism evidence="9 10">
    <name type="scientific">Puniceispirillum marinum (strain IMCC1322)</name>
    <dbReference type="NCBI Taxonomy" id="488538"/>
    <lineage>
        <taxon>Bacteria</taxon>
        <taxon>Pseudomonadati</taxon>
        <taxon>Pseudomonadota</taxon>
        <taxon>Alphaproteobacteria</taxon>
        <taxon>Candidatus Puniceispirillales</taxon>
        <taxon>Candidatus Puniceispirillaceae</taxon>
        <taxon>Candidatus Puniceispirillum</taxon>
    </lineage>
</organism>
<accession>D5BSE5</accession>
<dbReference type="GO" id="GO:0015833">
    <property type="term" value="P:peptide transport"/>
    <property type="evidence" value="ECO:0007669"/>
    <property type="project" value="InterPro"/>
</dbReference>
<dbReference type="KEGG" id="apb:SAR116_0949"/>
<dbReference type="Gene3D" id="3.40.50.300">
    <property type="entry name" value="P-loop containing nucleotide triphosphate hydrolases"/>
    <property type="match status" value="1"/>
</dbReference>
<evidence type="ECO:0000256" key="5">
    <source>
        <dbReference type="ARBA" id="ARBA00022741"/>
    </source>
</evidence>
<evidence type="ECO:0000313" key="9">
    <source>
        <dbReference type="EMBL" id="ADE39192.1"/>
    </source>
</evidence>
<evidence type="ECO:0000256" key="1">
    <source>
        <dbReference type="ARBA" id="ARBA00004417"/>
    </source>
</evidence>
<keyword evidence="4" id="KW-1003">Cell membrane</keyword>
<comment type="similarity">
    <text evidence="2">Belongs to the ABC transporter superfamily.</text>
</comment>
<dbReference type="GO" id="GO:0055085">
    <property type="term" value="P:transmembrane transport"/>
    <property type="evidence" value="ECO:0007669"/>
    <property type="project" value="UniProtKB-ARBA"/>
</dbReference>
<keyword evidence="5" id="KW-0547">Nucleotide-binding</keyword>
<keyword evidence="10" id="KW-1185">Reference proteome</keyword>
<gene>
    <name evidence="9" type="ordered locus">SAR116_0949</name>
</gene>
<keyword evidence="7" id="KW-0472">Membrane</keyword>
<dbReference type="InterPro" id="IPR003439">
    <property type="entry name" value="ABC_transporter-like_ATP-bd"/>
</dbReference>
<protein>
    <submittedName>
        <fullName evidence="9">Oligopeptide/dipeptide ABC transporter, ATP-binding protein-like protein</fullName>
    </submittedName>
</protein>
<dbReference type="InterPro" id="IPR027417">
    <property type="entry name" value="P-loop_NTPase"/>
</dbReference>
<evidence type="ECO:0000256" key="4">
    <source>
        <dbReference type="ARBA" id="ARBA00022475"/>
    </source>
</evidence>
<dbReference type="AlphaFoldDB" id="D5BSE5"/>
<feature type="domain" description="ABC transporter" evidence="8">
    <location>
        <begin position="5"/>
        <end position="249"/>
    </location>
</feature>
<dbReference type="CDD" id="cd03257">
    <property type="entry name" value="ABC_NikE_OppD_transporters"/>
    <property type="match status" value="1"/>
</dbReference>
<keyword evidence="6 9" id="KW-0067">ATP-binding</keyword>
<dbReference type="GO" id="GO:0005886">
    <property type="term" value="C:plasma membrane"/>
    <property type="evidence" value="ECO:0007669"/>
    <property type="project" value="UniProtKB-SubCell"/>
</dbReference>
<dbReference type="SMART" id="SM00382">
    <property type="entry name" value="AAA"/>
    <property type="match status" value="1"/>
</dbReference>
<dbReference type="InterPro" id="IPR013563">
    <property type="entry name" value="Oligopep_ABC_C"/>
</dbReference>